<organism evidence="1">
    <name type="scientific">Red panda feces-associated circular DNA virus 23</name>
    <dbReference type="NCBI Taxonomy" id="2863977"/>
    <lineage>
        <taxon>Viruses</taxon>
        <taxon>Monodnaviria</taxon>
        <taxon>Shotokuvirae</taxon>
        <taxon>Cressdnaviricota</taxon>
    </lineage>
</organism>
<name>A0A8K1HIR4_9VIRU</name>
<accession>A0A8K1HIR4</accession>
<evidence type="ECO:0000313" key="1">
    <source>
        <dbReference type="EMBL" id="UBJ25959.1"/>
    </source>
</evidence>
<dbReference type="InterPro" id="IPR029053">
    <property type="entry name" value="Viral_coat"/>
</dbReference>
<sequence length="315" mass="34791">MYGRSRKGTRSYRGSASRNYRKPYSRMLKTAPYTGRRGTYKTGLRFATVGFSRDTEKKYKDMALVCNSVMKIDTGMNSTKPEFKGMTFTSMGWNAYDFYDNSSPNAVSSNDLLKKLPQGTDAQSRVGNKIRGRWIKGAFTLCAAKLAGPSSGVSNGDMNGEARATASDASTIWQYLRTSWRVVIVKDLQVNSVDTKIDWNDVFKGNVNSVGEAGGIHAEMNVANMGRFRIISDKLYKTDAVNPQETIRFWIPGSEIGNVRYNGPSADALTDKGIYIIWAAYTSGVTAGLFNTDSITEGMEAPTFTMHCRLAFTDA</sequence>
<proteinExistence type="predicted"/>
<dbReference type="Gene3D" id="2.60.120.20">
    <property type="match status" value="1"/>
</dbReference>
<protein>
    <submittedName>
        <fullName evidence="1">Capsid protein</fullName>
    </submittedName>
</protein>
<dbReference type="EMBL" id="MZ556221">
    <property type="protein sequence ID" value="UBJ25959.1"/>
    <property type="molecule type" value="Genomic_DNA"/>
</dbReference>
<reference evidence="1" key="1">
    <citation type="submission" date="2021-07" db="EMBL/GenBank/DDBJ databases">
        <title>Communication and adaptive evolution of viruses within giant pandas and their associated organisms in a local ecological environment.</title>
        <authorList>
            <person name="Zhao M."/>
            <person name="Liu S."/>
            <person name="Zhang W."/>
        </authorList>
    </citation>
    <scope>NUCLEOTIDE SEQUENCE</scope>
    <source>
        <strain evidence="1">Rpf113unssDNA01-8</strain>
    </source>
</reference>